<reference evidence="1" key="2">
    <citation type="submission" date="2023-05" db="EMBL/GenBank/DDBJ databases">
        <authorList>
            <consortium name="Lawrence Berkeley National Laboratory"/>
            <person name="Steindorff A."/>
            <person name="Hensen N."/>
            <person name="Bonometti L."/>
            <person name="Westerberg I."/>
            <person name="Brannstrom I.O."/>
            <person name="Guillou S."/>
            <person name="Cros-Aarteil S."/>
            <person name="Calhoun S."/>
            <person name="Haridas S."/>
            <person name="Kuo A."/>
            <person name="Mondo S."/>
            <person name="Pangilinan J."/>
            <person name="Riley R."/>
            <person name="Labutti K."/>
            <person name="Andreopoulos B."/>
            <person name="Lipzen A."/>
            <person name="Chen C."/>
            <person name="Yanf M."/>
            <person name="Daum C."/>
            <person name="Ng V."/>
            <person name="Clum A."/>
            <person name="Ohm R."/>
            <person name="Martin F."/>
            <person name="Silar P."/>
            <person name="Natvig D."/>
            <person name="Lalanne C."/>
            <person name="Gautier V."/>
            <person name="Ament-Velasquez S.L."/>
            <person name="Kruys A."/>
            <person name="Hutchinson M.I."/>
            <person name="Powell A.J."/>
            <person name="Barry K."/>
            <person name="Miller A.N."/>
            <person name="Grigoriev I.V."/>
            <person name="Debuchy R."/>
            <person name="Gladieux P."/>
            <person name="Thoren M.H."/>
            <person name="Johannesson H."/>
        </authorList>
    </citation>
    <scope>NUCLEOTIDE SEQUENCE</scope>
    <source>
        <strain evidence="1">CBS 123565</strain>
    </source>
</reference>
<reference evidence="1" key="1">
    <citation type="journal article" date="2023" name="Mol. Phylogenet. Evol.">
        <title>Genome-scale phylogeny and comparative genomics of the fungal order Sordariales.</title>
        <authorList>
            <person name="Hensen N."/>
            <person name="Bonometti L."/>
            <person name="Westerberg I."/>
            <person name="Brannstrom I.O."/>
            <person name="Guillou S."/>
            <person name="Cros-Aarteil S."/>
            <person name="Calhoun S."/>
            <person name="Haridas S."/>
            <person name="Kuo A."/>
            <person name="Mondo S."/>
            <person name="Pangilinan J."/>
            <person name="Riley R."/>
            <person name="LaButti K."/>
            <person name="Andreopoulos B."/>
            <person name="Lipzen A."/>
            <person name="Chen C."/>
            <person name="Yan M."/>
            <person name="Daum C."/>
            <person name="Ng V."/>
            <person name="Clum A."/>
            <person name="Steindorff A."/>
            <person name="Ohm R.A."/>
            <person name="Martin F."/>
            <person name="Silar P."/>
            <person name="Natvig D.O."/>
            <person name="Lalanne C."/>
            <person name="Gautier V."/>
            <person name="Ament-Velasquez S.L."/>
            <person name="Kruys A."/>
            <person name="Hutchinson M.I."/>
            <person name="Powell A.J."/>
            <person name="Barry K."/>
            <person name="Miller A.N."/>
            <person name="Grigoriev I.V."/>
            <person name="Debuchy R."/>
            <person name="Gladieux P."/>
            <person name="Hiltunen Thoren M."/>
            <person name="Johannesson H."/>
        </authorList>
    </citation>
    <scope>NUCLEOTIDE SEQUENCE</scope>
    <source>
        <strain evidence="1">CBS 123565</strain>
    </source>
</reference>
<feature type="non-terminal residue" evidence="1">
    <location>
        <position position="1"/>
    </location>
</feature>
<evidence type="ECO:0000313" key="2">
    <source>
        <dbReference type="Proteomes" id="UP001304895"/>
    </source>
</evidence>
<dbReference type="GO" id="GO:0008081">
    <property type="term" value="F:phosphoric diester hydrolase activity"/>
    <property type="evidence" value="ECO:0007669"/>
    <property type="project" value="InterPro"/>
</dbReference>
<organism evidence="1 2">
    <name type="scientific">Trichocladium antarcticum</name>
    <dbReference type="NCBI Taxonomy" id="1450529"/>
    <lineage>
        <taxon>Eukaryota</taxon>
        <taxon>Fungi</taxon>
        <taxon>Dikarya</taxon>
        <taxon>Ascomycota</taxon>
        <taxon>Pezizomycotina</taxon>
        <taxon>Sordariomycetes</taxon>
        <taxon>Sordariomycetidae</taxon>
        <taxon>Sordariales</taxon>
        <taxon>Chaetomiaceae</taxon>
        <taxon>Trichocladium</taxon>
    </lineage>
</organism>
<dbReference type="Gene3D" id="3.20.20.190">
    <property type="entry name" value="Phosphatidylinositol (PI) phosphodiesterase"/>
    <property type="match status" value="1"/>
</dbReference>
<name>A0AAN6ZGY3_9PEZI</name>
<accession>A0AAN6ZGY3</accession>
<feature type="non-terminal residue" evidence="1">
    <location>
        <position position="338"/>
    </location>
</feature>
<dbReference type="GO" id="GO:0006629">
    <property type="term" value="P:lipid metabolic process"/>
    <property type="evidence" value="ECO:0007669"/>
    <property type="project" value="InterPro"/>
</dbReference>
<dbReference type="AlphaFoldDB" id="A0AAN6ZGY3"/>
<protein>
    <recommendedName>
        <fullName evidence="3">PLC-like phosphodiesterase</fullName>
    </recommendedName>
</protein>
<dbReference type="Pfam" id="PF26146">
    <property type="entry name" value="PI-PLC_X"/>
    <property type="match status" value="1"/>
</dbReference>
<evidence type="ECO:0008006" key="3">
    <source>
        <dbReference type="Google" id="ProtNLM"/>
    </source>
</evidence>
<dbReference type="Proteomes" id="UP001304895">
    <property type="component" value="Unassembled WGS sequence"/>
</dbReference>
<dbReference type="InterPro" id="IPR051057">
    <property type="entry name" value="PI-PLC_domain"/>
</dbReference>
<proteinExistence type="predicted"/>
<dbReference type="PANTHER" id="PTHR13593:SF80">
    <property type="entry name" value="PLC-LIKE PHOSPHODIESTERASE"/>
    <property type="match status" value="1"/>
</dbReference>
<dbReference type="EMBL" id="MU853402">
    <property type="protein sequence ID" value="KAK4137154.1"/>
    <property type="molecule type" value="Genomic_DNA"/>
</dbReference>
<keyword evidence="2" id="KW-1185">Reference proteome</keyword>
<dbReference type="PANTHER" id="PTHR13593">
    <property type="match status" value="1"/>
</dbReference>
<evidence type="ECO:0000313" key="1">
    <source>
        <dbReference type="EMBL" id="KAK4137154.1"/>
    </source>
</evidence>
<sequence>GALGTLLASPAAAFKHARQATPSAPSATACNNSPLLCSRAYSNITHMGAHDSAFLRDKSTGNSIAGNQYYNATVALSAGLRLLQAQVHITSNQTLQLCHTLCELLDAGPLAAWLAKIRHWLDTHPNEVVTLLLVNSDSAPPSAFAAAFEASGIARYAFTPNENNTTWPTLAALIAHNTRLITFITPLPPDPPPPPSSSPPPLPKTDYLLPEFATLFETAYNTTSLTTFTCALDRPATSPPSSAAAALAAGLLPLLNHLAHHRLAGDLLIPDASNIETTNSAAADVPGALGRHVHDCAAEWGGGVRPLLVLVDFWDRGAVMAVADRLNGVAGEVVGRVD</sequence>
<gene>
    <name evidence="1" type="ORF">BT67DRAFT_363308</name>
</gene>
<dbReference type="InterPro" id="IPR017946">
    <property type="entry name" value="PLC-like_Pdiesterase_TIM-brl"/>
</dbReference>
<comment type="caution">
    <text evidence="1">The sequence shown here is derived from an EMBL/GenBank/DDBJ whole genome shotgun (WGS) entry which is preliminary data.</text>
</comment>
<dbReference type="SUPFAM" id="SSF51695">
    <property type="entry name" value="PLC-like phosphodiesterases"/>
    <property type="match status" value="1"/>
</dbReference>